<evidence type="ECO:0000313" key="1">
    <source>
        <dbReference type="EMBL" id="RNA23026.1"/>
    </source>
</evidence>
<keyword evidence="2" id="KW-1185">Reference proteome</keyword>
<dbReference type="EMBL" id="REGN01003358">
    <property type="protein sequence ID" value="RNA23026.1"/>
    <property type="molecule type" value="Genomic_DNA"/>
</dbReference>
<dbReference type="Proteomes" id="UP000276133">
    <property type="component" value="Unassembled WGS sequence"/>
</dbReference>
<evidence type="ECO:0000313" key="2">
    <source>
        <dbReference type="Proteomes" id="UP000276133"/>
    </source>
</evidence>
<sequence>MQLGIKFPATGFKLLEELSRHMYPNSSLLVDSNFRCRSQSMQGSHEICNHKYGSEPYEDKFALNLKLLVAGIIEFENFEQSLVRNRVFRLGRSLLIAFSNLLTNKLLQIKVELLKQLFLFYFIARFQIQVVFNLLINVIIQLGANYVSFELFGDPF</sequence>
<gene>
    <name evidence="1" type="ORF">BpHYR1_014677</name>
</gene>
<protein>
    <submittedName>
        <fullName evidence="1">Uncharacterized protein</fullName>
    </submittedName>
</protein>
<organism evidence="1 2">
    <name type="scientific">Brachionus plicatilis</name>
    <name type="common">Marine rotifer</name>
    <name type="synonym">Brachionus muelleri</name>
    <dbReference type="NCBI Taxonomy" id="10195"/>
    <lineage>
        <taxon>Eukaryota</taxon>
        <taxon>Metazoa</taxon>
        <taxon>Spiralia</taxon>
        <taxon>Gnathifera</taxon>
        <taxon>Rotifera</taxon>
        <taxon>Eurotatoria</taxon>
        <taxon>Monogononta</taxon>
        <taxon>Pseudotrocha</taxon>
        <taxon>Ploima</taxon>
        <taxon>Brachionidae</taxon>
        <taxon>Brachionus</taxon>
    </lineage>
</organism>
<name>A0A3M7RHH2_BRAPC</name>
<reference evidence="1 2" key="1">
    <citation type="journal article" date="2018" name="Sci. Rep.">
        <title>Genomic signatures of local adaptation to the degree of environmental predictability in rotifers.</title>
        <authorList>
            <person name="Franch-Gras L."/>
            <person name="Hahn C."/>
            <person name="Garcia-Roger E.M."/>
            <person name="Carmona M.J."/>
            <person name="Serra M."/>
            <person name="Gomez A."/>
        </authorList>
    </citation>
    <scope>NUCLEOTIDE SEQUENCE [LARGE SCALE GENOMIC DNA]</scope>
    <source>
        <strain evidence="1">HYR1</strain>
    </source>
</reference>
<accession>A0A3M7RHH2</accession>
<dbReference type="AlphaFoldDB" id="A0A3M7RHH2"/>
<proteinExistence type="predicted"/>
<comment type="caution">
    <text evidence="1">The sequence shown here is derived from an EMBL/GenBank/DDBJ whole genome shotgun (WGS) entry which is preliminary data.</text>
</comment>